<proteinExistence type="predicted"/>
<dbReference type="InterPro" id="IPR015943">
    <property type="entry name" value="WD40/YVTN_repeat-like_dom_sf"/>
</dbReference>
<dbReference type="EMBL" id="PIQA01000013">
    <property type="protein sequence ID" value="RUO62005.1"/>
    <property type="molecule type" value="Genomic_DNA"/>
</dbReference>
<dbReference type="PANTHER" id="PTHR40274:SF3">
    <property type="entry name" value="VIRGINIAMYCIN B LYASE"/>
    <property type="match status" value="1"/>
</dbReference>
<dbReference type="SUPFAM" id="SSF101898">
    <property type="entry name" value="NHL repeat"/>
    <property type="match status" value="1"/>
</dbReference>
<gene>
    <name evidence="2" type="ORF">CWI73_11080</name>
</gene>
<evidence type="ECO:0000313" key="2">
    <source>
        <dbReference type="EMBL" id="RUO62005.1"/>
    </source>
</evidence>
<sequence>MKYLSLASAVVVGLAGLSSALANSDDHKETGLANADIQEWQVPWEDSRPRDPWVHDGTVWFVGQGSHYVATFNPETEEFKRYDLPDGAGPHTVIVDDRGAWYAGNLKEHIGLIDPGTGDIKQFELPGSGPKDSHTMDFTAAGDIWFTVQGGNQIGFLETTGGEMMLWDVPTDSARPYGLIVENDRPWATLFGTNKLATVENGKLKEFELDREKSRPRRLGMTDDGTLWYVDYNQGYVGSYDPVTGDNKDWRAPAAGNSRPYGMAVDKRNDVWFVETGVQPNRLVGFDTETHEFSEPIELESGGGTVRHMFYDESTDSIWFGTDANTLGVVRLSEPPVVTAD</sequence>
<reference evidence="2 3" key="1">
    <citation type="journal article" date="2011" name="Front. Microbiol.">
        <title>Genomic signatures of strain selection and enhancement in Bacillus atrophaeus var. globigii, a historical biowarfare simulant.</title>
        <authorList>
            <person name="Gibbons H.S."/>
            <person name="Broomall S.M."/>
            <person name="McNew L.A."/>
            <person name="Daligault H."/>
            <person name="Chapman C."/>
            <person name="Bruce D."/>
            <person name="Karavis M."/>
            <person name="Krepps M."/>
            <person name="McGregor P.A."/>
            <person name="Hong C."/>
            <person name="Park K.H."/>
            <person name="Akmal A."/>
            <person name="Feldman A."/>
            <person name="Lin J.S."/>
            <person name="Chang W.E."/>
            <person name="Higgs B.W."/>
            <person name="Demirev P."/>
            <person name="Lindquist J."/>
            <person name="Liem A."/>
            <person name="Fochler E."/>
            <person name="Read T.D."/>
            <person name="Tapia R."/>
            <person name="Johnson S."/>
            <person name="Bishop-Lilly K.A."/>
            <person name="Detter C."/>
            <person name="Han C."/>
            <person name="Sozhamannan S."/>
            <person name="Rosenzweig C.N."/>
            <person name="Skowronski E.W."/>
        </authorList>
    </citation>
    <scope>NUCLEOTIDE SEQUENCE [LARGE SCALE GENOMIC DNA]</scope>
    <source>
        <strain evidence="2 3">TPS4-2</strain>
    </source>
</reference>
<name>A0A432YMD4_9GAMM</name>
<dbReference type="Proteomes" id="UP000288361">
    <property type="component" value="Unassembled WGS sequence"/>
</dbReference>
<dbReference type="Pfam" id="PF24684">
    <property type="entry name" value="Vgb_lyase"/>
    <property type="match status" value="1"/>
</dbReference>
<dbReference type="RefSeq" id="WP_126752834.1">
    <property type="nucleotide sequence ID" value="NZ_JBHUMT010000003.1"/>
</dbReference>
<dbReference type="Gene3D" id="2.130.10.10">
    <property type="entry name" value="YVTN repeat-like/Quinoprotein amine dehydrogenase"/>
    <property type="match status" value="2"/>
</dbReference>
<dbReference type="InterPro" id="IPR051344">
    <property type="entry name" value="Vgb"/>
</dbReference>
<dbReference type="PANTHER" id="PTHR40274">
    <property type="entry name" value="VIRGINIAMYCIN B LYASE"/>
    <property type="match status" value="1"/>
</dbReference>
<protein>
    <submittedName>
        <fullName evidence="2">Lyase</fullName>
    </submittedName>
</protein>
<dbReference type="AlphaFoldDB" id="A0A432YMD4"/>
<comment type="caution">
    <text evidence="2">The sequence shown here is derived from an EMBL/GenBank/DDBJ whole genome shotgun (WGS) entry which is preliminary data.</text>
</comment>
<organism evidence="2 3">
    <name type="scientific">Idiomarina piscisalsi</name>
    <dbReference type="NCBI Taxonomy" id="1096243"/>
    <lineage>
        <taxon>Bacteria</taxon>
        <taxon>Pseudomonadati</taxon>
        <taxon>Pseudomonadota</taxon>
        <taxon>Gammaproteobacteria</taxon>
        <taxon>Alteromonadales</taxon>
        <taxon>Idiomarinaceae</taxon>
        <taxon>Idiomarina</taxon>
    </lineage>
</organism>
<dbReference type="GO" id="GO:0016829">
    <property type="term" value="F:lyase activity"/>
    <property type="evidence" value="ECO:0007669"/>
    <property type="project" value="UniProtKB-KW"/>
</dbReference>
<feature type="signal peptide" evidence="1">
    <location>
        <begin position="1"/>
        <end position="22"/>
    </location>
</feature>
<keyword evidence="1" id="KW-0732">Signal</keyword>
<accession>A0A432YMD4</accession>
<keyword evidence="2" id="KW-0456">Lyase</keyword>
<evidence type="ECO:0000313" key="3">
    <source>
        <dbReference type="Proteomes" id="UP000288361"/>
    </source>
</evidence>
<feature type="chain" id="PRO_5019362138" evidence="1">
    <location>
        <begin position="23"/>
        <end position="341"/>
    </location>
</feature>
<evidence type="ECO:0000256" key="1">
    <source>
        <dbReference type="SAM" id="SignalP"/>
    </source>
</evidence>